<keyword evidence="8" id="KW-1185">Reference proteome</keyword>
<dbReference type="Pfam" id="PF04892">
    <property type="entry name" value="VanZ"/>
    <property type="match status" value="1"/>
</dbReference>
<feature type="transmembrane region" description="Helical" evidence="5">
    <location>
        <begin position="109"/>
        <end position="130"/>
    </location>
</feature>
<dbReference type="InterPro" id="IPR006976">
    <property type="entry name" value="VanZ-like"/>
</dbReference>
<accession>A0A4P7VNS9</accession>
<organism evidence="7 8">
    <name type="scientific">Muribaculum gordoncarteri</name>
    <dbReference type="NCBI Taxonomy" id="2530390"/>
    <lineage>
        <taxon>Bacteria</taxon>
        <taxon>Pseudomonadati</taxon>
        <taxon>Bacteroidota</taxon>
        <taxon>Bacteroidia</taxon>
        <taxon>Bacteroidales</taxon>
        <taxon>Muribaculaceae</taxon>
        <taxon>Muribaculum</taxon>
    </lineage>
</organism>
<dbReference type="GO" id="GO:0016020">
    <property type="term" value="C:membrane"/>
    <property type="evidence" value="ECO:0007669"/>
    <property type="project" value="UniProtKB-SubCell"/>
</dbReference>
<evidence type="ECO:0000256" key="4">
    <source>
        <dbReference type="ARBA" id="ARBA00023136"/>
    </source>
</evidence>
<gene>
    <name evidence="7" type="ORF">E7746_03490</name>
</gene>
<dbReference type="PANTHER" id="PTHR28008:SF1">
    <property type="entry name" value="DOMAIN PROTEIN, PUTATIVE (AFU_ORTHOLOGUE AFUA_3G10980)-RELATED"/>
    <property type="match status" value="1"/>
</dbReference>
<evidence type="ECO:0000256" key="3">
    <source>
        <dbReference type="ARBA" id="ARBA00022989"/>
    </source>
</evidence>
<feature type="transmembrane region" description="Helical" evidence="5">
    <location>
        <begin position="77"/>
        <end position="97"/>
    </location>
</feature>
<keyword evidence="3 5" id="KW-1133">Transmembrane helix</keyword>
<evidence type="ECO:0000256" key="5">
    <source>
        <dbReference type="SAM" id="Phobius"/>
    </source>
</evidence>
<keyword evidence="4 5" id="KW-0472">Membrane</keyword>
<protein>
    <recommendedName>
        <fullName evidence="6">VanZ-like domain-containing protein</fullName>
    </recommendedName>
</protein>
<dbReference type="SUPFAM" id="SSF144091">
    <property type="entry name" value="Rhomboid-like"/>
    <property type="match status" value="1"/>
</dbReference>
<dbReference type="InterPro" id="IPR035952">
    <property type="entry name" value="Rhomboid-like_sf"/>
</dbReference>
<proteinExistence type="predicted"/>
<sequence length="141" mass="15672">MKLTKFLTSLPPCIFSVVCILAVLYLTLVPRPLPDMDIPLFPGADKVVHAIMMMGIMLCLSFDYMRKKRNPQKKAPLVILLLFLIATIAFGGAIELLQGLMAMGRGEDVYDFIADAAGAIIGFIITVVAWRRTLIWLQECN</sequence>
<reference evidence="7 8" key="1">
    <citation type="submission" date="2019-02" db="EMBL/GenBank/DDBJ databases">
        <title>Isolation and identification of novel species under the genus Muribaculum.</title>
        <authorList>
            <person name="Miyake S."/>
            <person name="Ding Y."/>
            <person name="Low A."/>
            <person name="Soh M."/>
            <person name="Seedorf H."/>
        </authorList>
    </citation>
    <scope>NUCLEOTIDE SEQUENCE [LARGE SCALE GENOMIC DNA]</scope>
    <source>
        <strain evidence="7 8">TLL-A4</strain>
    </source>
</reference>
<dbReference type="Proteomes" id="UP000297031">
    <property type="component" value="Chromosome"/>
</dbReference>
<evidence type="ECO:0000313" key="7">
    <source>
        <dbReference type="EMBL" id="QCD35008.1"/>
    </source>
</evidence>
<name>A0A4P7VNS9_9BACT</name>
<dbReference type="KEGG" id="mgod:E7746_03490"/>
<evidence type="ECO:0000256" key="1">
    <source>
        <dbReference type="ARBA" id="ARBA00004141"/>
    </source>
</evidence>
<dbReference type="EMBL" id="CP039393">
    <property type="protein sequence ID" value="QCD35008.1"/>
    <property type="molecule type" value="Genomic_DNA"/>
</dbReference>
<dbReference type="PANTHER" id="PTHR28008">
    <property type="entry name" value="DOMAIN PROTEIN, PUTATIVE (AFU_ORTHOLOGUE AFUA_3G10980)-RELATED"/>
    <property type="match status" value="1"/>
</dbReference>
<dbReference type="OrthoDB" id="1524985at2"/>
<feature type="transmembrane region" description="Helical" evidence="5">
    <location>
        <begin position="7"/>
        <end position="27"/>
    </location>
</feature>
<dbReference type="RefSeq" id="WP_136409847.1">
    <property type="nucleotide sequence ID" value="NZ_CP039393.1"/>
</dbReference>
<evidence type="ECO:0000259" key="6">
    <source>
        <dbReference type="Pfam" id="PF04892"/>
    </source>
</evidence>
<evidence type="ECO:0000256" key="2">
    <source>
        <dbReference type="ARBA" id="ARBA00022692"/>
    </source>
</evidence>
<evidence type="ECO:0000313" key="8">
    <source>
        <dbReference type="Proteomes" id="UP000297031"/>
    </source>
</evidence>
<dbReference type="AlphaFoldDB" id="A0A4P7VNS9"/>
<keyword evidence="2 5" id="KW-0812">Transmembrane</keyword>
<comment type="subcellular location">
    <subcellularLocation>
        <location evidence="1">Membrane</location>
        <topology evidence="1">Multi-pass membrane protein</topology>
    </subcellularLocation>
</comment>
<feature type="domain" description="VanZ-like" evidence="6">
    <location>
        <begin position="44"/>
        <end position="128"/>
    </location>
</feature>
<feature type="transmembrane region" description="Helical" evidence="5">
    <location>
        <begin position="47"/>
        <end position="65"/>
    </location>
</feature>